<dbReference type="EMBL" id="BAABEP010000015">
    <property type="protein sequence ID" value="GAA3727869.1"/>
    <property type="molecule type" value="Genomic_DNA"/>
</dbReference>
<dbReference type="InterPro" id="IPR036390">
    <property type="entry name" value="WH_DNA-bd_sf"/>
</dbReference>
<evidence type="ECO:0000256" key="3">
    <source>
        <dbReference type="ARBA" id="ARBA00023163"/>
    </source>
</evidence>
<dbReference type="Proteomes" id="UP001499884">
    <property type="component" value="Unassembled WGS sequence"/>
</dbReference>
<dbReference type="InterPro" id="IPR050679">
    <property type="entry name" value="Bact_HTH_transcr_reg"/>
</dbReference>
<proteinExistence type="predicted"/>
<evidence type="ECO:0000256" key="1">
    <source>
        <dbReference type="ARBA" id="ARBA00023015"/>
    </source>
</evidence>
<dbReference type="Gene3D" id="1.10.10.10">
    <property type="entry name" value="Winged helix-like DNA-binding domain superfamily/Winged helix DNA-binding domain"/>
    <property type="match status" value="1"/>
</dbReference>
<evidence type="ECO:0000313" key="6">
    <source>
        <dbReference type="Proteomes" id="UP001499884"/>
    </source>
</evidence>
<dbReference type="PANTHER" id="PTHR44846:SF17">
    <property type="entry name" value="GNTR-FAMILY TRANSCRIPTIONAL REGULATOR"/>
    <property type="match status" value="1"/>
</dbReference>
<organism evidence="5 6">
    <name type="scientific">Streptomyces tremellae</name>
    <dbReference type="NCBI Taxonomy" id="1124239"/>
    <lineage>
        <taxon>Bacteria</taxon>
        <taxon>Bacillati</taxon>
        <taxon>Actinomycetota</taxon>
        <taxon>Actinomycetes</taxon>
        <taxon>Kitasatosporales</taxon>
        <taxon>Streptomycetaceae</taxon>
        <taxon>Streptomyces</taxon>
    </lineage>
</organism>
<dbReference type="PROSITE" id="PS50949">
    <property type="entry name" value="HTH_GNTR"/>
    <property type="match status" value="1"/>
</dbReference>
<protein>
    <submittedName>
        <fullName evidence="5">GntR family transcriptional regulator</fullName>
    </submittedName>
</protein>
<dbReference type="SUPFAM" id="SSF46785">
    <property type="entry name" value="Winged helix' DNA-binding domain"/>
    <property type="match status" value="1"/>
</dbReference>
<keyword evidence="1" id="KW-0805">Transcription regulation</keyword>
<name>A0ABP7F3Z9_9ACTN</name>
<evidence type="ECO:0000256" key="2">
    <source>
        <dbReference type="ARBA" id="ARBA00023125"/>
    </source>
</evidence>
<evidence type="ECO:0000313" key="5">
    <source>
        <dbReference type="EMBL" id="GAA3727869.1"/>
    </source>
</evidence>
<dbReference type="Gene3D" id="3.40.1410.10">
    <property type="entry name" value="Chorismate lyase-like"/>
    <property type="match status" value="1"/>
</dbReference>
<dbReference type="InterPro" id="IPR036388">
    <property type="entry name" value="WH-like_DNA-bd_sf"/>
</dbReference>
<dbReference type="SUPFAM" id="SSF64288">
    <property type="entry name" value="Chorismate lyase-like"/>
    <property type="match status" value="1"/>
</dbReference>
<keyword evidence="3" id="KW-0804">Transcription</keyword>
<dbReference type="Pfam" id="PF07702">
    <property type="entry name" value="UTRA"/>
    <property type="match status" value="1"/>
</dbReference>
<dbReference type="SMART" id="SM00345">
    <property type="entry name" value="HTH_GNTR"/>
    <property type="match status" value="1"/>
</dbReference>
<comment type="caution">
    <text evidence="5">The sequence shown here is derived from an EMBL/GenBank/DDBJ whole genome shotgun (WGS) entry which is preliminary data.</text>
</comment>
<evidence type="ECO:0000259" key="4">
    <source>
        <dbReference type="PROSITE" id="PS50949"/>
    </source>
</evidence>
<dbReference type="InterPro" id="IPR000524">
    <property type="entry name" value="Tscrpt_reg_HTH_GntR"/>
</dbReference>
<dbReference type="PRINTS" id="PR00035">
    <property type="entry name" value="HTHGNTR"/>
</dbReference>
<reference evidence="6" key="1">
    <citation type="journal article" date="2019" name="Int. J. Syst. Evol. Microbiol.">
        <title>The Global Catalogue of Microorganisms (GCM) 10K type strain sequencing project: providing services to taxonomists for standard genome sequencing and annotation.</title>
        <authorList>
            <consortium name="The Broad Institute Genomics Platform"/>
            <consortium name="The Broad Institute Genome Sequencing Center for Infectious Disease"/>
            <person name="Wu L."/>
            <person name="Ma J."/>
        </authorList>
    </citation>
    <scope>NUCLEOTIDE SEQUENCE [LARGE SCALE GENOMIC DNA]</scope>
    <source>
        <strain evidence="6">JCM 30846</strain>
    </source>
</reference>
<keyword evidence="6" id="KW-1185">Reference proteome</keyword>
<keyword evidence="2" id="KW-0238">DNA-binding</keyword>
<dbReference type="InterPro" id="IPR028978">
    <property type="entry name" value="Chorismate_lyase_/UTRA_dom_sf"/>
</dbReference>
<dbReference type="SMART" id="SM00866">
    <property type="entry name" value="UTRA"/>
    <property type="match status" value="1"/>
</dbReference>
<dbReference type="PANTHER" id="PTHR44846">
    <property type="entry name" value="MANNOSYL-D-GLYCERATE TRANSPORT/METABOLISM SYSTEM REPRESSOR MNGR-RELATED"/>
    <property type="match status" value="1"/>
</dbReference>
<sequence length="251" mass="26930">MDLSRHVHYSLDMPGQVHKHHRIARVLADEIRAGVHSTGERLPGEHALTQRFGVSRTTLRQALQVLGDEGLIATHPGIGSFVTFDGTPLDNRLGWTRALAGQATELAIEVLRFETVRDPALAAELDTETDAFVALDRVRRLGDGAGVSLELSRVPAVGPLAGLPARGLTEGSLNKTLLAAGRITESGDGQVSVRGLTADEAELLRRSPGESFLHLAQVYRAADGSLVEQVTSLLDPARFQLHVHSGRGDRA</sequence>
<dbReference type="Pfam" id="PF00392">
    <property type="entry name" value="GntR"/>
    <property type="match status" value="1"/>
</dbReference>
<dbReference type="CDD" id="cd07377">
    <property type="entry name" value="WHTH_GntR"/>
    <property type="match status" value="1"/>
</dbReference>
<dbReference type="InterPro" id="IPR011663">
    <property type="entry name" value="UTRA"/>
</dbReference>
<gene>
    <name evidence="5" type="ORF">GCM10023082_27220</name>
</gene>
<feature type="domain" description="HTH gntR-type" evidence="4">
    <location>
        <begin position="17"/>
        <end position="85"/>
    </location>
</feature>
<accession>A0ABP7F3Z9</accession>